<dbReference type="PANTHER" id="PTHR42981:SF2">
    <property type="entry name" value="PYRUVATE DEHYDROGENASE [UBIQUINONE]"/>
    <property type="match status" value="1"/>
</dbReference>
<reference evidence="2 3" key="1">
    <citation type="submission" date="2022-01" db="EMBL/GenBank/DDBJ databases">
        <title>Whole genome-based taxonomy of the Shewanellaceae.</title>
        <authorList>
            <person name="Martin-Rodriguez A.J."/>
        </authorList>
    </citation>
    <scope>NUCLEOTIDE SEQUENCE [LARGE SCALE GENOMIC DNA]</scope>
    <source>
        <strain evidence="2 3">DSM 17177</strain>
    </source>
</reference>
<evidence type="ECO:0000313" key="2">
    <source>
        <dbReference type="EMBL" id="MCL1123735.1"/>
    </source>
</evidence>
<dbReference type="Gene3D" id="3.40.50.970">
    <property type="match status" value="1"/>
</dbReference>
<gene>
    <name evidence="2" type="ORF">L2764_04340</name>
</gene>
<feature type="domain" description="Thiamine pyrophosphate enzyme N-terminal TPP-binding" evidence="1">
    <location>
        <begin position="6"/>
        <end position="109"/>
    </location>
</feature>
<protein>
    <recommendedName>
        <fullName evidence="1">Thiamine pyrophosphate enzyme N-terminal TPP-binding domain-containing protein</fullName>
    </recommendedName>
</protein>
<proteinExistence type="predicted"/>
<accession>A0ABT0L8B9</accession>
<comment type="caution">
    <text evidence="2">The sequence shown here is derived from an EMBL/GenBank/DDBJ whole genome shotgun (WGS) entry which is preliminary data.</text>
</comment>
<dbReference type="InterPro" id="IPR012001">
    <property type="entry name" value="Thiamin_PyroP_enz_TPP-bd_dom"/>
</dbReference>
<dbReference type="InterPro" id="IPR029061">
    <property type="entry name" value="THDP-binding"/>
</dbReference>
<dbReference type="SUPFAM" id="SSF52518">
    <property type="entry name" value="Thiamin diphosphate-binding fold (THDP-binding)"/>
    <property type="match status" value="1"/>
</dbReference>
<evidence type="ECO:0000313" key="3">
    <source>
        <dbReference type="Proteomes" id="UP001203423"/>
    </source>
</evidence>
<dbReference type="PANTHER" id="PTHR42981">
    <property type="entry name" value="PYRUVATE DEHYDROGENASE [UBIQUINONE]"/>
    <property type="match status" value="1"/>
</dbReference>
<dbReference type="InterPro" id="IPR047211">
    <property type="entry name" value="POXB-like"/>
</dbReference>
<organism evidence="2 3">
    <name type="scientific">Shewanella surugensis</name>
    <dbReference type="NCBI Taxonomy" id="212020"/>
    <lineage>
        <taxon>Bacteria</taxon>
        <taxon>Pseudomonadati</taxon>
        <taxon>Pseudomonadota</taxon>
        <taxon>Gammaproteobacteria</taxon>
        <taxon>Alteromonadales</taxon>
        <taxon>Shewanellaceae</taxon>
        <taxon>Shewanella</taxon>
    </lineage>
</organism>
<keyword evidence="3" id="KW-1185">Reference proteome</keyword>
<name>A0ABT0L8B9_9GAMM</name>
<dbReference type="RefSeq" id="WP_248939022.1">
    <property type="nucleotide sequence ID" value="NZ_JAKIKS010000011.1"/>
</dbReference>
<dbReference type="Proteomes" id="UP001203423">
    <property type="component" value="Unassembled WGS sequence"/>
</dbReference>
<dbReference type="Pfam" id="PF02776">
    <property type="entry name" value="TPP_enzyme_N"/>
    <property type="match status" value="1"/>
</dbReference>
<dbReference type="EMBL" id="JAKIKS010000011">
    <property type="protein sequence ID" value="MCL1123735.1"/>
    <property type="molecule type" value="Genomic_DNA"/>
</dbReference>
<evidence type="ECO:0000259" key="1">
    <source>
        <dbReference type="Pfam" id="PF02776"/>
    </source>
</evidence>
<sequence>MIKHSVAAEFVHQLSEYGVTQVFGITGDAMNAFTDAIRKDGRIKWHTVRHEESAGFAVAAQAELSQELAVCVGTIGPGAIHLINGIYNATRDRSPVLAITGQVPRAEAQSN</sequence>